<dbReference type="Proteomes" id="UP000431575">
    <property type="component" value="Unassembled WGS sequence"/>
</dbReference>
<dbReference type="EMBL" id="WCTM01000003">
    <property type="protein sequence ID" value="KAB4244147.1"/>
    <property type="molecule type" value="Genomic_DNA"/>
</dbReference>
<dbReference type="Proteomes" id="UP000462376">
    <property type="component" value="Unassembled WGS sequence"/>
</dbReference>
<sequence length="833" mass="88477">MNKKFLSVILFSALMVGTAGTFTSCKDYDDDIENLQGQITSNKDAIAALESQIKSGEWVSSVTSTTNGIVVTLGNGTSYTITNGEKGEAGKDGVTPKIAVNNDKIQVSYDNGTTWTDLISLEDLKGEAGDAAATPTFSVGEDGHIYVQYGEDGEKTDLGVSTGGIYYVEDGVKLTIHIPNKDGEYEDIVLPRAASISSIKAVTVSSAAVLSEGADIELTYGKAADNGKYFDGTAFKKGDILLPSKEAKNVISAQVNPTIADATVYNFYLANSKGSSIFTLSEATPNMTEEPLTRVATANKGIYDMGITFVSGVTEAQIKAAKGAYAIATKDAYDNEVLSSYDVTVDVKAATTTTLDVTATTQEVEINKELDLNDCVDMKNVIDVQYYFATNQTAAVDAAKATITGTKIKGEVANKTVVVSVKYLTYDGEVKDATKTITVKFINPATENAFTQTLVLNADASKNVLTFDVTSLIGNTTSSAPSFFTNIGNAKFTAAAKDKNSNTDKAKGDDAVGITAPVAVATADASTTPNGYYKHTLTYRVNNATVIPGTYEAELTYGSSPVNTVKLTLIVEENVASYDFKPLDLYFTGTNATAYGTPANSKITYNLKGLFGITTWDNIAFTETVPESYKDADGIQWTANAWLADATSGGITVDKVATKNEAAKTGNFGGAYEARSLKATYTPYANKNLTATAYDFTLTIKSSVFEGSLNYVKKVKNEYVTGDNKTINVAAANAKATLKAEEIRGITKTNVIYFGNSHLTDAYVASVSVALEGDAAKQYLDLAGDFTNDDVTITPKANVTIPGDGKTVTCYVRVSVVDEWGKTKTVDVPVVLQ</sequence>
<keyword evidence="1" id="KW-0732">Signal</keyword>
<dbReference type="EMBL" id="CYZF01000003">
    <property type="protein sequence ID" value="CUO21394.1"/>
    <property type="molecule type" value="Genomic_DNA"/>
</dbReference>
<dbReference type="Proteomes" id="UP000095419">
    <property type="component" value="Unassembled WGS sequence"/>
</dbReference>
<feature type="chain" id="PRO_5014531064" evidence="1">
    <location>
        <begin position="22"/>
        <end position="833"/>
    </location>
</feature>
<evidence type="ECO:0000313" key="4">
    <source>
        <dbReference type="EMBL" id="KAB4244147.1"/>
    </source>
</evidence>
<evidence type="ECO:0000313" key="3">
    <source>
        <dbReference type="EMBL" id="KAB4234450.1"/>
    </source>
</evidence>
<dbReference type="AlphaFoldDB" id="A0A139KIP9"/>
<evidence type="ECO:0000313" key="6">
    <source>
        <dbReference type="Proteomes" id="UP000431575"/>
    </source>
</evidence>
<dbReference type="RefSeq" id="WP_057087480.1">
    <property type="nucleotide sequence ID" value="NZ_CAKOCG010000009.1"/>
</dbReference>
<evidence type="ECO:0000313" key="2">
    <source>
        <dbReference type="EMBL" id="CUO21394.1"/>
    </source>
</evidence>
<dbReference type="PATRIC" id="fig|820.27.peg.192"/>
<feature type="signal peptide" evidence="1">
    <location>
        <begin position="1"/>
        <end position="21"/>
    </location>
</feature>
<keyword evidence="2" id="KW-0176">Collagen</keyword>
<accession>A0A139KIP9</accession>
<dbReference type="EMBL" id="WCTL01000013">
    <property type="protein sequence ID" value="KAB4234450.1"/>
    <property type="molecule type" value="Genomic_DNA"/>
</dbReference>
<evidence type="ECO:0000256" key="1">
    <source>
        <dbReference type="SAM" id="SignalP"/>
    </source>
</evidence>
<organism evidence="3 7">
    <name type="scientific">Bacteroides uniformis</name>
    <dbReference type="NCBI Taxonomy" id="820"/>
    <lineage>
        <taxon>Bacteria</taxon>
        <taxon>Pseudomonadati</taxon>
        <taxon>Bacteroidota</taxon>
        <taxon>Bacteroidia</taxon>
        <taxon>Bacteroidales</taxon>
        <taxon>Bacteroidaceae</taxon>
        <taxon>Bacteroides</taxon>
    </lineage>
</organism>
<evidence type="ECO:0000313" key="5">
    <source>
        <dbReference type="Proteomes" id="UP000095419"/>
    </source>
</evidence>
<reference evidence="2 5" key="1">
    <citation type="submission" date="2015-09" db="EMBL/GenBank/DDBJ databases">
        <authorList>
            <consortium name="Pathogen Informatics"/>
        </authorList>
    </citation>
    <scope>NUCLEOTIDE SEQUENCE [LARGE SCALE GENOMIC DNA]</scope>
    <source>
        <strain evidence="2 5">2789STDY5608791</strain>
    </source>
</reference>
<reference evidence="6 7" key="2">
    <citation type="journal article" date="2019" name="Nat. Med.">
        <title>A library of human gut bacterial isolates paired with longitudinal multiomics data enables mechanistic microbiome research.</title>
        <authorList>
            <person name="Poyet M."/>
            <person name="Groussin M."/>
            <person name="Gibbons S.M."/>
            <person name="Avila-Pacheco J."/>
            <person name="Jiang X."/>
            <person name="Kearney S.M."/>
            <person name="Perrotta A.R."/>
            <person name="Berdy B."/>
            <person name="Zhao S."/>
            <person name="Lieberman T.D."/>
            <person name="Swanson P.K."/>
            <person name="Smith M."/>
            <person name="Roesemann S."/>
            <person name="Alexander J.E."/>
            <person name="Rich S.A."/>
            <person name="Livny J."/>
            <person name="Vlamakis H."/>
            <person name="Clish C."/>
            <person name="Bullock K."/>
            <person name="Deik A."/>
            <person name="Scott J."/>
            <person name="Pierce K.A."/>
            <person name="Xavier R.J."/>
            <person name="Alm E.J."/>
        </authorList>
    </citation>
    <scope>NUCLEOTIDE SEQUENCE [LARGE SCALE GENOMIC DNA]</scope>
    <source>
        <strain evidence="3 7">BIOML-A5</strain>
        <strain evidence="4 6">BIOML-A6</strain>
    </source>
</reference>
<proteinExistence type="predicted"/>
<dbReference type="PROSITE" id="PS51257">
    <property type="entry name" value="PROKAR_LIPOPROTEIN"/>
    <property type="match status" value="1"/>
</dbReference>
<evidence type="ECO:0000313" key="7">
    <source>
        <dbReference type="Proteomes" id="UP000462376"/>
    </source>
</evidence>
<name>A0A139KIP9_BACUN</name>
<gene>
    <name evidence="2" type="ORF">ERS417307_01200</name>
    <name evidence="4" type="ORF">GAP41_05985</name>
    <name evidence="3" type="ORF">GAP47_14135</name>
</gene>
<protein>
    <submittedName>
        <fullName evidence="2">Collagen triple helix repeat (20 copies)</fullName>
    </submittedName>
</protein>